<dbReference type="EMBL" id="JANJYI010000008">
    <property type="protein sequence ID" value="KAK2640299.1"/>
    <property type="molecule type" value="Genomic_DNA"/>
</dbReference>
<feature type="compositionally biased region" description="Acidic residues" evidence="1">
    <location>
        <begin position="73"/>
        <end position="82"/>
    </location>
</feature>
<dbReference type="SUPFAM" id="SSF100934">
    <property type="entry name" value="Heat shock protein 70kD (HSP70), C-terminal subdomain"/>
    <property type="match status" value="1"/>
</dbReference>
<dbReference type="AlphaFoldDB" id="A0AAD9TQB9"/>
<dbReference type="Proteomes" id="UP001280121">
    <property type="component" value="Unassembled WGS sequence"/>
</dbReference>
<keyword evidence="3" id="KW-1185">Reference proteome</keyword>
<proteinExistence type="predicted"/>
<accession>A0AAD9TQB9</accession>
<feature type="region of interest" description="Disordered" evidence="1">
    <location>
        <begin position="63"/>
        <end position="82"/>
    </location>
</feature>
<reference evidence="2" key="1">
    <citation type="journal article" date="2023" name="Plant J.">
        <title>Genome sequences and population genomics provide insights into the demographic history, inbreeding, and mutation load of two 'living fossil' tree species of Dipteronia.</title>
        <authorList>
            <person name="Feng Y."/>
            <person name="Comes H.P."/>
            <person name="Chen J."/>
            <person name="Zhu S."/>
            <person name="Lu R."/>
            <person name="Zhang X."/>
            <person name="Li P."/>
            <person name="Qiu J."/>
            <person name="Olsen K.M."/>
            <person name="Qiu Y."/>
        </authorList>
    </citation>
    <scope>NUCLEOTIDE SEQUENCE</scope>
    <source>
        <strain evidence="2">KIB01</strain>
    </source>
</reference>
<name>A0AAD9TQB9_9ROSI</name>
<sequence length="82" mass="9370">MRSTMNDKDKLADKIDSIDKENIENTLKEALEWLDHNQNADKDDFDDKLKEVEAVCNPVIKQVYENSSAADSQDGEEPNDEL</sequence>
<evidence type="ECO:0000313" key="3">
    <source>
        <dbReference type="Proteomes" id="UP001280121"/>
    </source>
</evidence>
<organism evidence="2 3">
    <name type="scientific">Dipteronia dyeriana</name>
    <dbReference type="NCBI Taxonomy" id="168575"/>
    <lineage>
        <taxon>Eukaryota</taxon>
        <taxon>Viridiplantae</taxon>
        <taxon>Streptophyta</taxon>
        <taxon>Embryophyta</taxon>
        <taxon>Tracheophyta</taxon>
        <taxon>Spermatophyta</taxon>
        <taxon>Magnoliopsida</taxon>
        <taxon>eudicotyledons</taxon>
        <taxon>Gunneridae</taxon>
        <taxon>Pentapetalae</taxon>
        <taxon>rosids</taxon>
        <taxon>malvids</taxon>
        <taxon>Sapindales</taxon>
        <taxon>Sapindaceae</taxon>
        <taxon>Hippocastanoideae</taxon>
        <taxon>Acereae</taxon>
        <taxon>Dipteronia</taxon>
    </lineage>
</organism>
<evidence type="ECO:0008006" key="4">
    <source>
        <dbReference type="Google" id="ProtNLM"/>
    </source>
</evidence>
<protein>
    <recommendedName>
        <fullName evidence="4">Heat shock protein 70</fullName>
    </recommendedName>
</protein>
<evidence type="ECO:0000256" key="1">
    <source>
        <dbReference type="SAM" id="MobiDB-lite"/>
    </source>
</evidence>
<comment type="caution">
    <text evidence="2">The sequence shown here is derived from an EMBL/GenBank/DDBJ whole genome shotgun (WGS) entry which is preliminary data.</text>
</comment>
<dbReference type="InterPro" id="IPR029048">
    <property type="entry name" value="HSP70_C_sf"/>
</dbReference>
<evidence type="ECO:0000313" key="2">
    <source>
        <dbReference type="EMBL" id="KAK2640299.1"/>
    </source>
</evidence>
<dbReference type="Gene3D" id="1.20.1270.10">
    <property type="match status" value="1"/>
</dbReference>
<gene>
    <name evidence="2" type="ORF">Ddye_028094</name>
</gene>